<dbReference type="PANTHER" id="PTHR13799:SF14">
    <property type="entry name" value="GTP CYCLOHYDROLASE 1 TYPE 2 HOMOLOG"/>
    <property type="match status" value="1"/>
</dbReference>
<dbReference type="FunFam" id="3.40.1390.30:FF:000001">
    <property type="entry name" value="GTP cyclohydrolase 1 type 2"/>
    <property type="match status" value="1"/>
</dbReference>
<evidence type="ECO:0000256" key="2">
    <source>
        <dbReference type="ARBA" id="ARBA00022112"/>
    </source>
</evidence>
<dbReference type="InterPro" id="IPR036069">
    <property type="entry name" value="DUF34/NIF3_sf"/>
</dbReference>
<sequence>MSIRGVELIKAMNHYAPPSLAVDNDRIGLQVGDPEAEVKGVLVTLDVNEEVVDEAIQRNANWIIAHHAVIFHPLKAVRTDQPAGRMFAKLLKHDINVYVAHTNLDAADEGVNVVLAEKLGLQHLRVLISYREEKLKKLVVTVPVSHHEQVLDAVCAAGAGWIGKYSHCTFNVEGTGTFMPREGTSPFIGQQGELEKVQEIRLETILPDHLQEQVIQAMLAAHPYEEVAYDLYPLELKGKKLGFGRIGQLPEQTTLLDFARTVKQSYQLDGLKAVGEWSNPVRRVAILGGSGGRYIHEAKQAGADVYITGDIDYHTAQEAEAIGLNLLDVGHHVEHHVVDRVRHILQRQLGEAVSVFASRVNTNPFRFIGG</sequence>
<evidence type="ECO:0000256" key="1">
    <source>
        <dbReference type="ARBA" id="ARBA00006964"/>
    </source>
</evidence>
<dbReference type="FunFam" id="3.30.70.120:FF:000006">
    <property type="entry name" value="GTP cyclohydrolase 1 type 2 homolog"/>
    <property type="match status" value="1"/>
</dbReference>
<dbReference type="PANTHER" id="PTHR13799">
    <property type="entry name" value="NGG1 INTERACTING FACTOR 3"/>
    <property type="match status" value="1"/>
</dbReference>
<comment type="caution">
    <text evidence="6">The sequence shown here is derived from an EMBL/GenBank/DDBJ whole genome shotgun (WGS) entry which is preliminary data.</text>
</comment>
<proteinExistence type="inferred from homology"/>
<dbReference type="GO" id="GO:0046872">
    <property type="term" value="F:metal ion binding"/>
    <property type="evidence" value="ECO:0007669"/>
    <property type="project" value="UniProtKB-UniRule"/>
</dbReference>
<keyword evidence="7" id="KW-1185">Reference proteome</keyword>
<dbReference type="PIRSF" id="PIRSF037489">
    <property type="entry name" value="UCP037489_NIF3_YqfO"/>
    <property type="match status" value="1"/>
</dbReference>
<dbReference type="InterPro" id="IPR015867">
    <property type="entry name" value="N-reg_PII/ATP_PRibTrfase_C"/>
</dbReference>
<dbReference type="Gene3D" id="3.30.70.120">
    <property type="match status" value="1"/>
</dbReference>
<feature type="binding site" evidence="5">
    <location>
        <position position="66"/>
    </location>
    <ligand>
        <name>a divalent metal cation</name>
        <dbReference type="ChEBI" id="CHEBI:60240"/>
        <label>1</label>
    </ligand>
</feature>
<comment type="similarity">
    <text evidence="1 4">Belongs to the GTP cyclohydrolase I type 2/NIF3 family.</text>
</comment>
<keyword evidence="3 4" id="KW-0479">Metal-binding</keyword>
<evidence type="ECO:0000256" key="4">
    <source>
        <dbReference type="PIRNR" id="PIRNR037489"/>
    </source>
</evidence>
<dbReference type="Gene3D" id="3.40.1390.30">
    <property type="entry name" value="NIF3 (NGG1p interacting factor 3)-like"/>
    <property type="match status" value="1"/>
</dbReference>
<dbReference type="SUPFAM" id="SSF102705">
    <property type="entry name" value="NIF3 (NGG1p interacting factor 3)-like"/>
    <property type="match status" value="1"/>
</dbReference>
<dbReference type="InterPro" id="IPR017221">
    <property type="entry name" value="DUF34/NIF3_bac"/>
</dbReference>
<gene>
    <name evidence="6" type="ORF">H1164_06790</name>
</gene>
<reference evidence="6 7" key="1">
    <citation type="submission" date="2020-07" db="EMBL/GenBank/DDBJ databases">
        <authorList>
            <person name="Feng H."/>
        </authorList>
    </citation>
    <scope>NUCLEOTIDE SEQUENCE [LARGE SCALE GENOMIC DNA]</scope>
    <source>
        <strain evidence="7">s-11</strain>
    </source>
</reference>
<dbReference type="NCBIfam" id="TIGR00486">
    <property type="entry name" value="YbgI_SA1388"/>
    <property type="match status" value="1"/>
</dbReference>
<feature type="binding site" evidence="5">
    <location>
        <position position="67"/>
    </location>
    <ligand>
        <name>a divalent metal cation</name>
        <dbReference type="ChEBI" id="CHEBI:60240"/>
        <label>1</label>
    </ligand>
</feature>
<dbReference type="GO" id="GO:0005737">
    <property type="term" value="C:cytoplasm"/>
    <property type="evidence" value="ECO:0007669"/>
    <property type="project" value="TreeGrafter"/>
</dbReference>
<evidence type="ECO:0000313" key="6">
    <source>
        <dbReference type="EMBL" id="MBA4542607.1"/>
    </source>
</evidence>
<feature type="binding site" evidence="5">
    <location>
        <position position="334"/>
    </location>
    <ligand>
        <name>a divalent metal cation</name>
        <dbReference type="ChEBI" id="CHEBI:60240"/>
        <label>1</label>
    </ligand>
</feature>
<dbReference type="RefSeq" id="WP_033101714.1">
    <property type="nucleotide sequence ID" value="NZ_JACEIP010000008.1"/>
</dbReference>
<feature type="binding site" evidence="5">
    <location>
        <position position="105"/>
    </location>
    <ligand>
        <name>a divalent metal cation</name>
        <dbReference type="ChEBI" id="CHEBI:60240"/>
        <label>1</label>
    </ligand>
</feature>
<evidence type="ECO:0000313" key="7">
    <source>
        <dbReference type="Proteomes" id="UP000530514"/>
    </source>
</evidence>
<dbReference type="EMBL" id="JACEIP010000008">
    <property type="protein sequence ID" value="MBA4542607.1"/>
    <property type="molecule type" value="Genomic_DNA"/>
</dbReference>
<evidence type="ECO:0000256" key="3">
    <source>
        <dbReference type="ARBA" id="ARBA00022723"/>
    </source>
</evidence>
<dbReference type="OrthoDB" id="9792792at2"/>
<dbReference type="Pfam" id="PF01784">
    <property type="entry name" value="DUF34_NIF3"/>
    <property type="match status" value="1"/>
</dbReference>
<accession>A0A7W2AGW8</accession>
<dbReference type="AlphaFoldDB" id="A0A7W2AGW8"/>
<name>A0A7W2AGW8_9BACL</name>
<dbReference type="Proteomes" id="UP000530514">
    <property type="component" value="Unassembled WGS sequence"/>
</dbReference>
<organism evidence="6 7">
    <name type="scientific">Thermoactinomyces daqus</name>
    <dbReference type="NCBI Taxonomy" id="1329516"/>
    <lineage>
        <taxon>Bacteria</taxon>
        <taxon>Bacillati</taxon>
        <taxon>Bacillota</taxon>
        <taxon>Bacilli</taxon>
        <taxon>Bacillales</taxon>
        <taxon>Thermoactinomycetaceae</taxon>
        <taxon>Thermoactinomyces</taxon>
    </lineage>
</organism>
<protein>
    <recommendedName>
        <fullName evidence="2 4">GTP cyclohydrolase 1 type 2 homolog</fullName>
    </recommendedName>
</protein>
<evidence type="ECO:0000256" key="5">
    <source>
        <dbReference type="PIRSR" id="PIRSR602678-1"/>
    </source>
</evidence>
<dbReference type="InterPro" id="IPR002678">
    <property type="entry name" value="DUF34/NIF3"/>
</dbReference>
<feature type="binding site" evidence="5">
    <location>
        <position position="331"/>
    </location>
    <ligand>
        <name>a divalent metal cation</name>
        <dbReference type="ChEBI" id="CHEBI:60240"/>
        <label>1</label>
    </ligand>
</feature>